<dbReference type="EMBL" id="JYDR01000002">
    <property type="protein sequence ID" value="KRY79069.1"/>
    <property type="molecule type" value="Genomic_DNA"/>
</dbReference>
<evidence type="ECO:0000313" key="1">
    <source>
        <dbReference type="EMBL" id="KRY79069.1"/>
    </source>
</evidence>
<evidence type="ECO:0000313" key="2">
    <source>
        <dbReference type="EMBL" id="KRZ33833.1"/>
    </source>
</evidence>
<comment type="caution">
    <text evidence="1">The sequence shown here is derived from an EMBL/GenBank/DDBJ whole genome shotgun (WGS) entry which is preliminary data.</text>
</comment>
<gene>
    <name evidence="1" type="ORF">T4A_13671</name>
    <name evidence="2" type="ORF">T4B_190</name>
    <name evidence="3" type="ORF">T4C_5815</name>
</gene>
<dbReference type="Proteomes" id="UP000054826">
    <property type="component" value="Unassembled WGS sequence"/>
</dbReference>
<protein>
    <submittedName>
        <fullName evidence="1">Uncharacterized protein</fullName>
    </submittedName>
</protein>
<organism evidence="1 4">
    <name type="scientific">Trichinella pseudospiralis</name>
    <name type="common">Parasitic roundworm</name>
    <dbReference type="NCBI Taxonomy" id="6337"/>
    <lineage>
        <taxon>Eukaryota</taxon>
        <taxon>Metazoa</taxon>
        <taxon>Ecdysozoa</taxon>
        <taxon>Nematoda</taxon>
        <taxon>Enoplea</taxon>
        <taxon>Dorylaimia</taxon>
        <taxon>Trichinellida</taxon>
        <taxon>Trichinellidae</taxon>
        <taxon>Trichinella</taxon>
    </lineage>
</organism>
<dbReference type="Proteomes" id="UP000054805">
    <property type="component" value="Unassembled WGS sequence"/>
</dbReference>
<evidence type="ECO:0000313" key="5">
    <source>
        <dbReference type="Proteomes" id="UP000054805"/>
    </source>
</evidence>
<proteinExistence type="predicted"/>
<name>A0A0V1EZ19_TRIPS</name>
<sequence>MLNAIIMRSQKSNSLKKWNFLLVNNMINDCANKTLKTTIQSNSRSVDRMLSQFSLPSNFLMLLKDNKKLLIQQDHNPYSIKSAKLTFLDKRSKVEFESQNLLLFLNTLLLLYRLQSTIKQTNANLNYIIRIGHQR</sequence>
<dbReference type="EMBL" id="JYDV01000002">
    <property type="protein sequence ID" value="KRZ45568.1"/>
    <property type="molecule type" value="Genomic_DNA"/>
</dbReference>
<evidence type="ECO:0000313" key="3">
    <source>
        <dbReference type="EMBL" id="KRZ45568.1"/>
    </source>
</evidence>
<dbReference type="EMBL" id="JYDS01000007">
    <property type="protein sequence ID" value="KRZ33833.1"/>
    <property type="molecule type" value="Genomic_DNA"/>
</dbReference>
<reference evidence="4 5" key="1">
    <citation type="submission" date="2015-01" db="EMBL/GenBank/DDBJ databases">
        <title>Evolution of Trichinella species and genotypes.</title>
        <authorList>
            <person name="Korhonen P.K."/>
            <person name="Edoardo P."/>
            <person name="Giuseppe L.R."/>
            <person name="Gasser R.B."/>
        </authorList>
    </citation>
    <scope>NUCLEOTIDE SEQUENCE [LARGE SCALE GENOMIC DNA]</scope>
    <source>
        <strain evidence="1">ISS13</strain>
        <strain evidence="3">ISS176</strain>
        <strain evidence="2">ISS588</strain>
    </source>
</reference>
<evidence type="ECO:0000313" key="4">
    <source>
        <dbReference type="Proteomes" id="UP000054632"/>
    </source>
</evidence>
<accession>A0A0V1EZ19</accession>
<dbReference type="AlphaFoldDB" id="A0A0V1EZ19"/>
<keyword evidence="5" id="KW-1185">Reference proteome</keyword>
<dbReference type="Proteomes" id="UP000054632">
    <property type="component" value="Unassembled WGS sequence"/>
</dbReference>